<keyword evidence="3" id="KW-1185">Reference proteome</keyword>
<evidence type="ECO:0000313" key="2">
    <source>
        <dbReference type="EMBL" id="CAJ1969496.1"/>
    </source>
</evidence>
<evidence type="ECO:0000313" key="3">
    <source>
        <dbReference type="Proteomes" id="UP001295423"/>
    </source>
</evidence>
<dbReference type="AlphaFoldDB" id="A0AAD2GC26"/>
<dbReference type="Pfam" id="PF07082">
    <property type="entry name" value="DUF1350"/>
    <property type="match status" value="1"/>
</dbReference>
<feature type="region of interest" description="Disordered" evidence="1">
    <location>
        <begin position="403"/>
        <end position="432"/>
    </location>
</feature>
<accession>A0AAD2GC26</accession>
<dbReference type="PANTHER" id="PTHR34127:SF1">
    <property type="entry name" value="OS04G0405600 PROTEIN"/>
    <property type="match status" value="1"/>
</dbReference>
<reference evidence="2" key="1">
    <citation type="submission" date="2023-08" db="EMBL/GenBank/DDBJ databases">
        <authorList>
            <person name="Audoor S."/>
            <person name="Bilcke G."/>
        </authorList>
    </citation>
    <scope>NUCLEOTIDE SEQUENCE</scope>
</reference>
<feature type="compositionally biased region" description="Low complexity" evidence="1">
    <location>
        <begin position="1"/>
        <end position="25"/>
    </location>
</feature>
<name>A0AAD2GC26_9STRA</name>
<dbReference type="InterPro" id="IPR010765">
    <property type="entry name" value="DUF1350"/>
</dbReference>
<protein>
    <submittedName>
        <fullName evidence="2">Uncharacterized protein</fullName>
    </submittedName>
</protein>
<feature type="region of interest" description="Disordered" evidence="1">
    <location>
        <begin position="1"/>
        <end position="37"/>
    </location>
</feature>
<comment type="caution">
    <text evidence="2">The sequence shown here is derived from an EMBL/GenBank/DDBJ whole genome shotgun (WGS) entry which is preliminary data.</text>
</comment>
<proteinExistence type="predicted"/>
<gene>
    <name evidence="2" type="ORF">CYCCA115_LOCUS23738</name>
</gene>
<evidence type="ECO:0000256" key="1">
    <source>
        <dbReference type="SAM" id="MobiDB-lite"/>
    </source>
</evidence>
<dbReference type="EMBL" id="CAKOGP040002424">
    <property type="protein sequence ID" value="CAJ1969496.1"/>
    <property type="molecule type" value="Genomic_DNA"/>
</dbReference>
<sequence length="432" mass="45880">MVSSFSPPSSSGRHVSVSSLVLQSSPGGGGADDFGPLTSQLARLDQQFQMQQRNSKKPKSRWSKLVLPAATEEAAGTNVKEDHVWILEPPTGTTIPSCMIVFTGGAGLGQFPHIAYNELLLRISNRLNAVCISAPYQITGLDHFTMAKDTGERMRKAVMLCQDDPSKQYPANLPTYALAHSLGGKLQTIYLGATGQDYDGVGLISFNNFSFGRTISMVREFASQLQQTTSPGAAGFGGMGDNTALLNTVFGFAENFVTGMGVDFTPNPADTERLIQMRYSKDLQAKTRMFVLDDDNMDSSEEFVNLCSTSEDEDGSNNAGPITVSGVPGGHLASVFIKFGLDDLDLGNLDFGAGMNGGSMPFDPKTMAKEAMGGLESAAFGVESDLNGLVDEICNWILGKAPKRGASWDESSSSSSSGQVPPRLAQGSSSDS</sequence>
<organism evidence="2 3">
    <name type="scientific">Cylindrotheca closterium</name>
    <dbReference type="NCBI Taxonomy" id="2856"/>
    <lineage>
        <taxon>Eukaryota</taxon>
        <taxon>Sar</taxon>
        <taxon>Stramenopiles</taxon>
        <taxon>Ochrophyta</taxon>
        <taxon>Bacillariophyta</taxon>
        <taxon>Bacillariophyceae</taxon>
        <taxon>Bacillariophycidae</taxon>
        <taxon>Bacillariales</taxon>
        <taxon>Bacillariaceae</taxon>
        <taxon>Cylindrotheca</taxon>
    </lineage>
</organism>
<dbReference type="Proteomes" id="UP001295423">
    <property type="component" value="Unassembled WGS sequence"/>
</dbReference>
<dbReference type="PANTHER" id="PTHR34127">
    <property type="entry name" value="OS04G0405600 PROTEIN"/>
    <property type="match status" value="1"/>
</dbReference>